<protein>
    <submittedName>
        <fullName evidence="1">Uncharacterized protein</fullName>
    </submittedName>
</protein>
<organism evidence="1 2">
    <name type="scientific">Irpex rosettiformis</name>
    <dbReference type="NCBI Taxonomy" id="378272"/>
    <lineage>
        <taxon>Eukaryota</taxon>
        <taxon>Fungi</taxon>
        <taxon>Dikarya</taxon>
        <taxon>Basidiomycota</taxon>
        <taxon>Agaricomycotina</taxon>
        <taxon>Agaricomycetes</taxon>
        <taxon>Polyporales</taxon>
        <taxon>Irpicaceae</taxon>
        <taxon>Irpex</taxon>
    </lineage>
</organism>
<gene>
    <name evidence="1" type="ORF">BDY19DRAFT_995970</name>
</gene>
<comment type="caution">
    <text evidence="1">The sequence shown here is derived from an EMBL/GenBank/DDBJ whole genome shotgun (WGS) entry which is preliminary data.</text>
</comment>
<dbReference type="Proteomes" id="UP001055072">
    <property type="component" value="Unassembled WGS sequence"/>
</dbReference>
<keyword evidence="2" id="KW-1185">Reference proteome</keyword>
<evidence type="ECO:0000313" key="1">
    <source>
        <dbReference type="EMBL" id="KAI0086364.1"/>
    </source>
</evidence>
<accession>A0ACB8TX27</accession>
<dbReference type="EMBL" id="MU274924">
    <property type="protein sequence ID" value="KAI0086364.1"/>
    <property type="molecule type" value="Genomic_DNA"/>
</dbReference>
<name>A0ACB8TX27_9APHY</name>
<proteinExistence type="predicted"/>
<reference evidence="1" key="1">
    <citation type="journal article" date="2021" name="Environ. Microbiol.">
        <title>Gene family expansions and transcriptome signatures uncover fungal adaptations to wood decay.</title>
        <authorList>
            <person name="Hage H."/>
            <person name="Miyauchi S."/>
            <person name="Viragh M."/>
            <person name="Drula E."/>
            <person name="Min B."/>
            <person name="Chaduli D."/>
            <person name="Navarro D."/>
            <person name="Favel A."/>
            <person name="Norest M."/>
            <person name="Lesage-Meessen L."/>
            <person name="Balint B."/>
            <person name="Merenyi Z."/>
            <person name="de Eugenio L."/>
            <person name="Morin E."/>
            <person name="Martinez A.T."/>
            <person name="Baldrian P."/>
            <person name="Stursova M."/>
            <person name="Martinez M.J."/>
            <person name="Novotny C."/>
            <person name="Magnuson J.K."/>
            <person name="Spatafora J.W."/>
            <person name="Maurice S."/>
            <person name="Pangilinan J."/>
            <person name="Andreopoulos W."/>
            <person name="LaButti K."/>
            <person name="Hundley H."/>
            <person name="Na H."/>
            <person name="Kuo A."/>
            <person name="Barry K."/>
            <person name="Lipzen A."/>
            <person name="Henrissat B."/>
            <person name="Riley R."/>
            <person name="Ahrendt S."/>
            <person name="Nagy L.G."/>
            <person name="Grigoriev I.V."/>
            <person name="Martin F."/>
            <person name="Rosso M.N."/>
        </authorList>
    </citation>
    <scope>NUCLEOTIDE SEQUENCE</scope>
    <source>
        <strain evidence="1">CBS 384.51</strain>
    </source>
</reference>
<sequence length="630" mass="68096">MATPTLGATNTSDVASAPPLASPVKISVPGHGDAVTIDLNLLRATILQSQQAQLMHERSTGHHSVPFPSLQDPPLGFVHVPSDPSNNTHQIPSAAPYYINTALPTSLPQREHPLLPMYAQHMASAGYTTPVAPESYYSAPAEPLVNVRPAQFLYYNQISSTNRSEPYVAWTTQQANMQYAPMLRQRSAKACNKCRKRKTKCCGGFPCTRCQNRGFECEYDGSPSTRGKPRTPILGSDGGLESNSSERSRANISNSRGEHRHQPYPLARTSPRPSQVEPLESTHAESIINDVPASVPGVPSMADQLGLKHLQAALEVAIELDRVNYLKESALQNSSFVKAIAKPLATGLEMSSMVETVLPVQESCAVDQLEVTEHVTAPHGEQELLEGSSQDSVSSSEDENFEDRSSPEIPFQIQAENEDDTGLRTSRSRSAAPSPSSSPLVSEYPPTPVTSPELTNIPDIFILSPSSVPFDPTYADYEEPEALCLNSDSLLSENSRSSNQLLHDAAAILDDVFSTDDTPFPATLMSYVTLTPSPSSAVFDLDEYVNFSPDYPKKSPIRGAISMARSMEFAVSPSADGKKCEAQSFLSLGEGMLDHDQADIRDGPRDVKGSSRTQFVLCVSQAQNAGGMSS</sequence>
<evidence type="ECO:0000313" key="2">
    <source>
        <dbReference type="Proteomes" id="UP001055072"/>
    </source>
</evidence>